<dbReference type="RefSeq" id="XP_064667845.1">
    <property type="nucleotide sequence ID" value="XM_064812722.1"/>
</dbReference>
<reference evidence="6" key="1">
    <citation type="journal article" date="2023" name="Mol. Phylogenet. Evol.">
        <title>Genome-scale phylogeny and comparative genomics of the fungal order Sordariales.</title>
        <authorList>
            <person name="Hensen N."/>
            <person name="Bonometti L."/>
            <person name="Westerberg I."/>
            <person name="Brannstrom I.O."/>
            <person name="Guillou S."/>
            <person name="Cros-Aarteil S."/>
            <person name="Calhoun S."/>
            <person name="Haridas S."/>
            <person name="Kuo A."/>
            <person name="Mondo S."/>
            <person name="Pangilinan J."/>
            <person name="Riley R."/>
            <person name="LaButti K."/>
            <person name="Andreopoulos B."/>
            <person name="Lipzen A."/>
            <person name="Chen C."/>
            <person name="Yan M."/>
            <person name="Daum C."/>
            <person name="Ng V."/>
            <person name="Clum A."/>
            <person name="Steindorff A."/>
            <person name="Ohm R.A."/>
            <person name="Martin F."/>
            <person name="Silar P."/>
            <person name="Natvig D.O."/>
            <person name="Lalanne C."/>
            <person name="Gautier V."/>
            <person name="Ament-Velasquez S.L."/>
            <person name="Kruys A."/>
            <person name="Hutchinson M.I."/>
            <person name="Powell A.J."/>
            <person name="Barry K."/>
            <person name="Miller A.N."/>
            <person name="Grigoriev I.V."/>
            <person name="Debuchy R."/>
            <person name="Gladieux P."/>
            <person name="Hiltunen Thoren M."/>
            <person name="Johannesson H."/>
        </authorList>
    </citation>
    <scope>NUCLEOTIDE SEQUENCE</scope>
    <source>
        <strain evidence="6">CBS 508.74</strain>
    </source>
</reference>
<reference evidence="6" key="2">
    <citation type="submission" date="2023-05" db="EMBL/GenBank/DDBJ databases">
        <authorList>
            <consortium name="Lawrence Berkeley National Laboratory"/>
            <person name="Steindorff A."/>
            <person name="Hensen N."/>
            <person name="Bonometti L."/>
            <person name="Westerberg I."/>
            <person name="Brannstrom I.O."/>
            <person name="Guillou S."/>
            <person name="Cros-Aarteil S."/>
            <person name="Calhoun S."/>
            <person name="Haridas S."/>
            <person name="Kuo A."/>
            <person name="Mondo S."/>
            <person name="Pangilinan J."/>
            <person name="Riley R."/>
            <person name="Labutti K."/>
            <person name="Andreopoulos B."/>
            <person name="Lipzen A."/>
            <person name="Chen C."/>
            <person name="Yanf M."/>
            <person name="Daum C."/>
            <person name="Ng V."/>
            <person name="Clum A."/>
            <person name="Ohm R."/>
            <person name="Martin F."/>
            <person name="Silar P."/>
            <person name="Natvig D."/>
            <person name="Lalanne C."/>
            <person name="Gautier V."/>
            <person name="Ament-Velasquez S.L."/>
            <person name="Kruys A."/>
            <person name="Hutchinson M.I."/>
            <person name="Powell A.J."/>
            <person name="Barry K."/>
            <person name="Miller A.N."/>
            <person name="Grigoriev I.V."/>
            <person name="Debuchy R."/>
            <person name="Gladieux P."/>
            <person name="Thoren M.H."/>
            <person name="Johannesson H."/>
        </authorList>
    </citation>
    <scope>NUCLEOTIDE SEQUENCE</scope>
    <source>
        <strain evidence="6">CBS 508.74</strain>
    </source>
</reference>
<protein>
    <submittedName>
        <fullName evidence="6">FAD/NAD(P)-binding domain-containing protein</fullName>
    </submittedName>
</protein>
<keyword evidence="3" id="KW-0560">Oxidoreductase</keyword>
<evidence type="ECO:0000256" key="4">
    <source>
        <dbReference type="SAM" id="Phobius"/>
    </source>
</evidence>
<evidence type="ECO:0000313" key="6">
    <source>
        <dbReference type="EMBL" id="KAK4110275.1"/>
    </source>
</evidence>
<dbReference type="PANTHER" id="PTHR46865:SF7">
    <property type="entry name" value="MONOOXYGENASE, PUTATIVE (AFU_ORTHOLOGUE AFUA_8G07040)-RELATED"/>
    <property type="match status" value="1"/>
</dbReference>
<keyword evidence="7" id="KW-1185">Reference proteome</keyword>
<dbReference type="InterPro" id="IPR002938">
    <property type="entry name" value="FAD-bd"/>
</dbReference>
<gene>
    <name evidence="6" type="ORF">N656DRAFT_736132</name>
</gene>
<proteinExistence type="predicted"/>
<dbReference type="InterPro" id="IPR051704">
    <property type="entry name" value="FAD_aromatic-hydroxylase"/>
</dbReference>
<organism evidence="6 7">
    <name type="scientific">Canariomyces notabilis</name>
    <dbReference type="NCBI Taxonomy" id="2074819"/>
    <lineage>
        <taxon>Eukaryota</taxon>
        <taxon>Fungi</taxon>
        <taxon>Dikarya</taxon>
        <taxon>Ascomycota</taxon>
        <taxon>Pezizomycotina</taxon>
        <taxon>Sordariomycetes</taxon>
        <taxon>Sordariomycetidae</taxon>
        <taxon>Sordariales</taxon>
        <taxon>Chaetomiaceae</taxon>
        <taxon>Canariomyces</taxon>
    </lineage>
</organism>
<dbReference type="Gene3D" id="3.50.50.60">
    <property type="entry name" value="FAD/NAD(P)-binding domain"/>
    <property type="match status" value="1"/>
</dbReference>
<dbReference type="SUPFAM" id="SSF51905">
    <property type="entry name" value="FAD/NAD(P)-binding domain"/>
    <property type="match status" value="1"/>
</dbReference>
<dbReference type="EMBL" id="MU853351">
    <property type="protein sequence ID" value="KAK4110275.1"/>
    <property type="molecule type" value="Genomic_DNA"/>
</dbReference>
<dbReference type="AlphaFoldDB" id="A0AAN6T9M2"/>
<dbReference type="GO" id="GO:0016491">
    <property type="term" value="F:oxidoreductase activity"/>
    <property type="evidence" value="ECO:0007669"/>
    <property type="project" value="UniProtKB-KW"/>
</dbReference>
<keyword evidence="4" id="KW-0472">Membrane</keyword>
<dbReference type="InterPro" id="IPR036188">
    <property type="entry name" value="FAD/NAD-bd_sf"/>
</dbReference>
<dbReference type="Proteomes" id="UP001302812">
    <property type="component" value="Unassembled WGS sequence"/>
</dbReference>
<dbReference type="GO" id="GO:0071949">
    <property type="term" value="F:FAD binding"/>
    <property type="evidence" value="ECO:0007669"/>
    <property type="project" value="InterPro"/>
</dbReference>
<dbReference type="PANTHER" id="PTHR46865">
    <property type="entry name" value="OXIDOREDUCTASE-RELATED"/>
    <property type="match status" value="1"/>
</dbReference>
<evidence type="ECO:0000256" key="2">
    <source>
        <dbReference type="ARBA" id="ARBA00022827"/>
    </source>
</evidence>
<evidence type="ECO:0000259" key="5">
    <source>
        <dbReference type="Pfam" id="PF01494"/>
    </source>
</evidence>
<dbReference type="GeneID" id="89936847"/>
<feature type="domain" description="FAD-binding" evidence="5">
    <location>
        <begin position="7"/>
        <end position="339"/>
    </location>
</feature>
<evidence type="ECO:0000256" key="1">
    <source>
        <dbReference type="ARBA" id="ARBA00022630"/>
    </source>
</evidence>
<evidence type="ECO:0000256" key="3">
    <source>
        <dbReference type="ARBA" id="ARBA00023002"/>
    </source>
</evidence>
<dbReference type="Pfam" id="PF01494">
    <property type="entry name" value="FAD_binding_3"/>
    <property type="match status" value="1"/>
</dbReference>
<sequence>MPPVSLRVLISGGGIAGNALAFWLAKQGHDVTVVERFPNLRLTGLQLDLRGHGVEVLRRMGLEDSFRAKAAPEQGMQVVDSSGRRRAYFPANKSGTGRQAFTSDFEIMRGDLCGLLYDAAKTSNKSPQYLFGTWVESFAQDTDSKSNPELPVEVRFDNGKTDRFDLLVGADGQWSRTRRMMVGPGNPDGLQRIPGLNFAYFTMARPMQPGEEYLATSYMAPGRRGIMTRRHSPDAMQVMLSCRSDPDRLQNVTRGDVKAEKEAMADIFKGAGWIADDIIKAMRDADDFYCERMGLVNLRPWSKGYVTLVGDAAHCPTVLTGMGTTSAMVGAYILAGEISTQCADDGDGRTKAERVERALEGYERKFRPYMDHVQKDVLRNAHNQWAMAGSAFSVGVMNWLLGVAAFFKINMAEAFGIRDDIKGWDLPEYERMVKG</sequence>
<evidence type="ECO:0000313" key="7">
    <source>
        <dbReference type="Proteomes" id="UP001302812"/>
    </source>
</evidence>
<keyword evidence="4" id="KW-0812">Transmembrane</keyword>
<dbReference type="PRINTS" id="PR00420">
    <property type="entry name" value="RNGMNOXGNASE"/>
</dbReference>
<keyword evidence="4" id="KW-1133">Transmembrane helix</keyword>
<keyword evidence="1" id="KW-0285">Flavoprotein</keyword>
<comment type="caution">
    <text evidence="6">The sequence shown here is derived from an EMBL/GenBank/DDBJ whole genome shotgun (WGS) entry which is preliminary data.</text>
</comment>
<name>A0AAN6T9M2_9PEZI</name>
<accession>A0AAN6T9M2</accession>
<keyword evidence="2" id="KW-0274">FAD</keyword>
<feature type="transmembrane region" description="Helical" evidence="4">
    <location>
        <begin position="385"/>
        <end position="407"/>
    </location>
</feature>